<keyword evidence="4" id="KW-0812">Transmembrane</keyword>
<sequence length="380" mass="40262">MSQSRPWNMRRARWVLVAAHVPIVAISPVFIVFGTPGLPTPSVSIPMAVLAFLALGGLQLHHSLAVARGVRPPYGVLTLLALAVLVYAPMPVYTWNWVPTQVLLIASAPMVLPKWPAIGAIVAPLAGTAATAGILKAAWPVGSAFTLINGFVYWPIVLALMAASLYGSARLVQVVQELHNARTELAELAIGRERLRVSRDLHDLLGQSLSAISLKGDLALKLLDRDPPAAEAEMKSIVAVAQEALRDVRTVTREEHAVSLRTETEGAAALLRAASIDAQIRHELGDLPPKAEAVLAWALREGVTNVLRHSEASTCEIAIRRGDGAVRLEITNDGVRAASGPGSGLTGLRERARAVAGTVSASVTPGGGFRLCVEVPEESE</sequence>
<keyword evidence="4" id="KW-1133">Transmembrane helix</keyword>
<organism evidence="6 7">
    <name type="scientific">Actinomadura rudentiformis</name>
    <dbReference type="NCBI Taxonomy" id="359158"/>
    <lineage>
        <taxon>Bacteria</taxon>
        <taxon>Bacillati</taxon>
        <taxon>Actinomycetota</taxon>
        <taxon>Actinomycetes</taxon>
        <taxon>Streptosporangiales</taxon>
        <taxon>Thermomonosporaceae</taxon>
        <taxon>Actinomadura</taxon>
    </lineage>
</organism>
<dbReference type="AlphaFoldDB" id="A0A6H9Y8Q5"/>
<accession>A0A6H9Y8Q5</accession>
<dbReference type="Gene3D" id="3.30.565.10">
    <property type="entry name" value="Histidine kinase-like ATPase, C-terminal domain"/>
    <property type="match status" value="1"/>
</dbReference>
<proteinExistence type="predicted"/>
<dbReference type="EMBL" id="WBMT01000029">
    <property type="protein sequence ID" value="KAB2340584.1"/>
    <property type="molecule type" value="Genomic_DNA"/>
</dbReference>
<keyword evidence="7" id="KW-1185">Reference proteome</keyword>
<evidence type="ECO:0000259" key="5">
    <source>
        <dbReference type="Pfam" id="PF07730"/>
    </source>
</evidence>
<dbReference type="InterPro" id="IPR050482">
    <property type="entry name" value="Sensor_HK_TwoCompSys"/>
</dbReference>
<keyword evidence="1" id="KW-0808">Transferase</keyword>
<evidence type="ECO:0000313" key="7">
    <source>
        <dbReference type="Proteomes" id="UP000468735"/>
    </source>
</evidence>
<dbReference type="OrthoDB" id="5241784at2"/>
<dbReference type="Proteomes" id="UP000468735">
    <property type="component" value="Unassembled WGS sequence"/>
</dbReference>
<dbReference type="RefSeq" id="WP_151569537.1">
    <property type="nucleotide sequence ID" value="NZ_WBMT01000029.1"/>
</dbReference>
<reference evidence="6 7" key="1">
    <citation type="submission" date="2019-09" db="EMBL/GenBank/DDBJ databases">
        <title>Actinomadura physcomitrii sp. nov., a novel actinomycete isolated from moss [Physcomitrium sphaericum (Ludw) Fuernr].</title>
        <authorList>
            <person name="Zhuang X."/>
            <person name="Liu C."/>
        </authorList>
    </citation>
    <scope>NUCLEOTIDE SEQUENCE [LARGE SCALE GENOMIC DNA]</scope>
    <source>
        <strain evidence="6 7">HMC1</strain>
    </source>
</reference>
<feature type="transmembrane region" description="Helical" evidence="4">
    <location>
        <begin position="115"/>
        <end position="135"/>
    </location>
</feature>
<feature type="domain" description="Signal transduction histidine kinase subgroup 3 dimerisation and phosphoacceptor" evidence="5">
    <location>
        <begin position="193"/>
        <end position="253"/>
    </location>
</feature>
<dbReference type="SUPFAM" id="SSF55874">
    <property type="entry name" value="ATPase domain of HSP90 chaperone/DNA topoisomerase II/histidine kinase"/>
    <property type="match status" value="1"/>
</dbReference>
<evidence type="ECO:0000256" key="1">
    <source>
        <dbReference type="ARBA" id="ARBA00022679"/>
    </source>
</evidence>
<dbReference type="PANTHER" id="PTHR24421">
    <property type="entry name" value="NITRATE/NITRITE SENSOR PROTEIN NARX-RELATED"/>
    <property type="match status" value="1"/>
</dbReference>
<protein>
    <submittedName>
        <fullName evidence="6">Sensor histidine kinase</fullName>
    </submittedName>
</protein>
<feature type="transmembrane region" description="Helical" evidence="4">
    <location>
        <begin position="147"/>
        <end position="166"/>
    </location>
</feature>
<evidence type="ECO:0000256" key="4">
    <source>
        <dbReference type="SAM" id="Phobius"/>
    </source>
</evidence>
<evidence type="ECO:0000256" key="3">
    <source>
        <dbReference type="ARBA" id="ARBA00023012"/>
    </source>
</evidence>
<keyword evidence="2 6" id="KW-0418">Kinase</keyword>
<dbReference type="GO" id="GO:0016020">
    <property type="term" value="C:membrane"/>
    <property type="evidence" value="ECO:0007669"/>
    <property type="project" value="InterPro"/>
</dbReference>
<dbReference type="Pfam" id="PF07730">
    <property type="entry name" value="HisKA_3"/>
    <property type="match status" value="1"/>
</dbReference>
<evidence type="ECO:0000313" key="6">
    <source>
        <dbReference type="EMBL" id="KAB2340584.1"/>
    </source>
</evidence>
<dbReference type="PANTHER" id="PTHR24421:SF63">
    <property type="entry name" value="SENSOR HISTIDINE KINASE DESK"/>
    <property type="match status" value="1"/>
</dbReference>
<name>A0A6H9Y8Q5_9ACTN</name>
<dbReference type="InterPro" id="IPR011712">
    <property type="entry name" value="Sig_transdc_His_kin_sub3_dim/P"/>
</dbReference>
<feature type="transmembrane region" description="Helical" evidence="4">
    <location>
        <begin position="12"/>
        <end position="33"/>
    </location>
</feature>
<dbReference type="CDD" id="cd16917">
    <property type="entry name" value="HATPase_UhpB-NarQ-NarX-like"/>
    <property type="match status" value="1"/>
</dbReference>
<comment type="caution">
    <text evidence="6">The sequence shown here is derived from an EMBL/GenBank/DDBJ whole genome shotgun (WGS) entry which is preliminary data.</text>
</comment>
<dbReference type="GO" id="GO:0046983">
    <property type="term" value="F:protein dimerization activity"/>
    <property type="evidence" value="ECO:0007669"/>
    <property type="project" value="InterPro"/>
</dbReference>
<keyword evidence="4" id="KW-0472">Membrane</keyword>
<feature type="transmembrane region" description="Helical" evidence="4">
    <location>
        <begin position="45"/>
        <end position="67"/>
    </location>
</feature>
<keyword evidence="3" id="KW-0902">Two-component regulatory system</keyword>
<dbReference type="InterPro" id="IPR036890">
    <property type="entry name" value="HATPase_C_sf"/>
</dbReference>
<gene>
    <name evidence="6" type="ORF">F8566_44475</name>
</gene>
<dbReference type="GO" id="GO:0000155">
    <property type="term" value="F:phosphorelay sensor kinase activity"/>
    <property type="evidence" value="ECO:0007669"/>
    <property type="project" value="InterPro"/>
</dbReference>
<evidence type="ECO:0000256" key="2">
    <source>
        <dbReference type="ARBA" id="ARBA00022777"/>
    </source>
</evidence>
<feature type="transmembrane region" description="Helical" evidence="4">
    <location>
        <begin position="74"/>
        <end position="95"/>
    </location>
</feature>
<dbReference type="Gene3D" id="1.20.5.1930">
    <property type="match status" value="1"/>
</dbReference>